<dbReference type="Proteomes" id="UP001235966">
    <property type="component" value="Unassembled WGS sequence"/>
</dbReference>
<proteinExistence type="predicted"/>
<reference evidence="1 2" key="1">
    <citation type="submission" date="2023-07" db="EMBL/GenBank/DDBJ databases">
        <title>Sequencing the genomes of 1000 actinobacteria strains.</title>
        <authorList>
            <person name="Klenk H.-P."/>
        </authorList>
    </citation>
    <scope>NUCLEOTIDE SEQUENCE [LARGE SCALE GENOMIC DNA]</scope>
    <source>
        <strain evidence="1 2">DSM 102162</strain>
    </source>
</reference>
<dbReference type="PANTHER" id="PTHR30283:SF4">
    <property type="entry name" value="PEROXIDE STRESS RESISTANCE PROTEIN YAAA"/>
    <property type="match status" value="1"/>
</dbReference>
<dbReference type="Pfam" id="PF03883">
    <property type="entry name" value="H2O2_YaaD"/>
    <property type="match status" value="1"/>
</dbReference>
<dbReference type="RefSeq" id="WP_278057598.1">
    <property type="nucleotide sequence ID" value="NZ_CP121247.1"/>
</dbReference>
<protein>
    <submittedName>
        <fullName evidence="1">Cytoplasmic iron level regulating protein YaaA (DUF328/UPF0246 family)</fullName>
    </submittedName>
</protein>
<gene>
    <name evidence="1" type="ORF">J2S49_000275</name>
</gene>
<dbReference type="PANTHER" id="PTHR30283">
    <property type="entry name" value="PEROXIDE STRESS RESPONSE PROTEIN YAAA"/>
    <property type="match status" value="1"/>
</dbReference>
<name>A0ABT9N911_9ACTO</name>
<accession>A0ABT9N911</accession>
<comment type="caution">
    <text evidence="1">The sequence shown here is derived from an EMBL/GenBank/DDBJ whole genome shotgun (WGS) entry which is preliminary data.</text>
</comment>
<keyword evidence="2" id="KW-1185">Reference proteome</keyword>
<dbReference type="EMBL" id="JAUSQW010000001">
    <property type="protein sequence ID" value="MDP9800199.1"/>
    <property type="molecule type" value="Genomic_DNA"/>
</dbReference>
<dbReference type="InterPro" id="IPR005583">
    <property type="entry name" value="YaaA"/>
</dbReference>
<evidence type="ECO:0000313" key="1">
    <source>
        <dbReference type="EMBL" id="MDP9800199.1"/>
    </source>
</evidence>
<organism evidence="1 2">
    <name type="scientific">Arcanobacterium wilhelmae</name>
    <dbReference type="NCBI Taxonomy" id="1803177"/>
    <lineage>
        <taxon>Bacteria</taxon>
        <taxon>Bacillati</taxon>
        <taxon>Actinomycetota</taxon>
        <taxon>Actinomycetes</taxon>
        <taxon>Actinomycetales</taxon>
        <taxon>Actinomycetaceae</taxon>
        <taxon>Arcanobacterium</taxon>
    </lineage>
</organism>
<sequence>MQIFLPPSEGKTAPASGAPLDFDSLAFPELTPLRRELTAELVEVSARDDALSVLKVGTSVAPEVRRQRDLLSLPTSHSLEVYSGVLFSALDVANFTDADWARANERIVTFSGLFGMLRPSDRIPAYRLKMGVKLPGGNNTTRWRNTLRDVGSFDGELIVDARSGGYQVFSPARATMVEVRAERVKGGKRAVISHDAKRYRGVLAAALVREPNAPTSAAELAEFARVLVDAGHVTSVELHEGKTAQLTLVDEA</sequence>
<evidence type="ECO:0000313" key="2">
    <source>
        <dbReference type="Proteomes" id="UP001235966"/>
    </source>
</evidence>